<gene>
    <name evidence="2" type="ORF">ACFSKK_12940</name>
</gene>
<name>A0ABW5BYA9_9BACI</name>
<dbReference type="Proteomes" id="UP001597318">
    <property type="component" value="Unassembled WGS sequence"/>
</dbReference>
<proteinExistence type="predicted"/>
<evidence type="ECO:0000313" key="2">
    <source>
        <dbReference type="EMBL" id="MFD2214591.1"/>
    </source>
</evidence>
<protein>
    <recommendedName>
        <fullName evidence="4">DUF4025 domain-containing protein</fullName>
    </recommendedName>
</protein>
<evidence type="ECO:0000313" key="3">
    <source>
        <dbReference type="Proteomes" id="UP001597318"/>
    </source>
</evidence>
<dbReference type="RefSeq" id="WP_162987381.1">
    <property type="nucleotide sequence ID" value="NZ_CP095550.1"/>
</dbReference>
<reference evidence="3" key="1">
    <citation type="journal article" date="2019" name="Int. J. Syst. Evol. Microbiol.">
        <title>The Global Catalogue of Microorganisms (GCM) 10K type strain sequencing project: providing services to taxonomists for standard genome sequencing and annotation.</title>
        <authorList>
            <consortium name="The Broad Institute Genomics Platform"/>
            <consortium name="The Broad Institute Genome Sequencing Center for Infectious Disease"/>
            <person name="Wu L."/>
            <person name="Ma J."/>
        </authorList>
    </citation>
    <scope>NUCLEOTIDE SEQUENCE [LARGE SCALE GENOMIC DNA]</scope>
    <source>
        <strain evidence="3">CGMCC 1.15474</strain>
    </source>
</reference>
<keyword evidence="3" id="KW-1185">Reference proteome</keyword>
<accession>A0ABW5BYA9</accession>
<dbReference type="EMBL" id="JBHUIK010000002">
    <property type="protein sequence ID" value="MFD2214591.1"/>
    <property type="molecule type" value="Genomic_DNA"/>
</dbReference>
<sequence>MKENNKQFQQDADQYKMPQALQEQQDVTYNVGYEASTGNQTNPNHDISKKENRS</sequence>
<evidence type="ECO:0008006" key="4">
    <source>
        <dbReference type="Google" id="ProtNLM"/>
    </source>
</evidence>
<organism evidence="2 3">
    <name type="scientific">Metabacillus endolithicus</name>
    <dbReference type="NCBI Taxonomy" id="1535204"/>
    <lineage>
        <taxon>Bacteria</taxon>
        <taxon>Bacillati</taxon>
        <taxon>Bacillota</taxon>
        <taxon>Bacilli</taxon>
        <taxon>Bacillales</taxon>
        <taxon>Bacillaceae</taxon>
        <taxon>Metabacillus</taxon>
    </lineage>
</organism>
<evidence type="ECO:0000256" key="1">
    <source>
        <dbReference type="SAM" id="MobiDB-lite"/>
    </source>
</evidence>
<feature type="compositionally biased region" description="Polar residues" evidence="1">
    <location>
        <begin position="36"/>
        <end position="45"/>
    </location>
</feature>
<feature type="region of interest" description="Disordered" evidence="1">
    <location>
        <begin position="1"/>
        <end position="54"/>
    </location>
</feature>
<feature type="compositionally biased region" description="Polar residues" evidence="1">
    <location>
        <begin position="1"/>
        <end position="12"/>
    </location>
</feature>
<comment type="caution">
    <text evidence="2">The sequence shown here is derived from an EMBL/GenBank/DDBJ whole genome shotgun (WGS) entry which is preliminary data.</text>
</comment>